<reference evidence="5" key="1">
    <citation type="submission" date="2022-02" db="EMBL/GenBank/DDBJ databases">
        <title>Halalkalibacter sp. nov. isolated from Lonar Lake, India.</title>
        <authorList>
            <person name="Joshi A."/>
            <person name="Thite S."/>
            <person name="Lodha T."/>
        </authorList>
    </citation>
    <scope>NUCLEOTIDE SEQUENCE</scope>
    <source>
        <strain evidence="5">MEB205</strain>
    </source>
</reference>
<dbReference type="RefSeq" id="WP_250096604.1">
    <property type="nucleotide sequence ID" value="NZ_JAKRYL010000010.1"/>
</dbReference>
<evidence type="ECO:0000256" key="2">
    <source>
        <dbReference type="ARBA" id="ARBA00022827"/>
    </source>
</evidence>
<dbReference type="Gene3D" id="3.30.390.50">
    <property type="entry name" value="CO dehydrogenase flavoprotein, C-terminal domain"/>
    <property type="match status" value="1"/>
</dbReference>
<evidence type="ECO:0000256" key="3">
    <source>
        <dbReference type="ARBA" id="ARBA00023002"/>
    </source>
</evidence>
<dbReference type="Pfam" id="PF00941">
    <property type="entry name" value="FAD_binding_5"/>
    <property type="match status" value="1"/>
</dbReference>
<sequence length="302" mass="33724">MIETKKIWRPNNVKDAWEIQTNLKPSEYCYVSGGTWLRTQWEADLKEMPSNLISLEQIHEMKEVKEILFLGKREIVIGSQVNLAACIKNPLLIKCLSPLVKACRNIAAPSIRNVATIGGNIYTAAGDTIPAFLIHNAKMRWFNGKEMETELMEEWLIGLQANEMKRDQRILVDISVEIDERSNEDFSFFQKVGRRETFTASLVTVAGKGKISSEGTFQEVSLAAGGGPIPFRLPHTESELQNTEGSEDLFKTIFPVITKEFNATSDPFASSDYKKTTVANLIISELFEQWDGNGGVSIVAGS</sequence>
<dbReference type="EMBL" id="JAKRYL010000010">
    <property type="protein sequence ID" value="MCL7747708.1"/>
    <property type="molecule type" value="Genomic_DNA"/>
</dbReference>
<dbReference type="InterPro" id="IPR036318">
    <property type="entry name" value="FAD-bd_PCMH-like_sf"/>
</dbReference>
<evidence type="ECO:0000313" key="5">
    <source>
        <dbReference type="EMBL" id="MCL7747708.1"/>
    </source>
</evidence>
<protein>
    <submittedName>
        <fullName evidence="5">FAD binding domain-containing protein</fullName>
    </submittedName>
</protein>
<dbReference type="AlphaFoldDB" id="A0A9X2CT16"/>
<dbReference type="InterPro" id="IPR002346">
    <property type="entry name" value="Mopterin_DH_FAD-bd"/>
</dbReference>
<dbReference type="GO" id="GO:0016491">
    <property type="term" value="F:oxidoreductase activity"/>
    <property type="evidence" value="ECO:0007669"/>
    <property type="project" value="UniProtKB-KW"/>
</dbReference>
<dbReference type="PANTHER" id="PTHR42659">
    <property type="entry name" value="XANTHINE DEHYDROGENASE SUBUNIT C-RELATED"/>
    <property type="match status" value="1"/>
</dbReference>
<dbReference type="InterPro" id="IPR005107">
    <property type="entry name" value="CO_DH_flav_C"/>
</dbReference>
<organism evidence="5 6">
    <name type="scientific">Halalkalibacter alkaliphilus</name>
    <dbReference type="NCBI Taxonomy" id="2917993"/>
    <lineage>
        <taxon>Bacteria</taxon>
        <taxon>Bacillati</taxon>
        <taxon>Bacillota</taxon>
        <taxon>Bacilli</taxon>
        <taxon>Bacillales</taxon>
        <taxon>Bacillaceae</taxon>
        <taxon>Halalkalibacter</taxon>
    </lineage>
</organism>
<dbReference type="InterPro" id="IPR016169">
    <property type="entry name" value="FAD-bd_PCMH_sub2"/>
</dbReference>
<name>A0A9X2CT16_9BACI</name>
<dbReference type="GO" id="GO:0071949">
    <property type="term" value="F:FAD binding"/>
    <property type="evidence" value="ECO:0007669"/>
    <property type="project" value="InterPro"/>
</dbReference>
<dbReference type="InterPro" id="IPR016166">
    <property type="entry name" value="FAD-bd_PCMH"/>
</dbReference>
<feature type="domain" description="FAD-binding PCMH-type" evidence="4">
    <location>
        <begin position="1"/>
        <end position="222"/>
    </location>
</feature>
<dbReference type="Pfam" id="PF03450">
    <property type="entry name" value="CO_deh_flav_C"/>
    <property type="match status" value="1"/>
</dbReference>
<accession>A0A9X2CT16</accession>
<comment type="caution">
    <text evidence="5">The sequence shown here is derived from an EMBL/GenBank/DDBJ whole genome shotgun (WGS) entry which is preliminary data.</text>
</comment>
<dbReference type="SMART" id="SM01092">
    <property type="entry name" value="CO_deh_flav_C"/>
    <property type="match status" value="1"/>
</dbReference>
<keyword evidence="1" id="KW-0285">Flavoprotein</keyword>
<keyword evidence="2" id="KW-0274">FAD</keyword>
<dbReference type="InterPro" id="IPR036683">
    <property type="entry name" value="CO_DH_flav_C_dom_sf"/>
</dbReference>
<dbReference type="Gene3D" id="3.30.465.10">
    <property type="match status" value="1"/>
</dbReference>
<keyword evidence="3" id="KW-0560">Oxidoreductase</keyword>
<evidence type="ECO:0000313" key="6">
    <source>
        <dbReference type="Proteomes" id="UP001139150"/>
    </source>
</evidence>
<proteinExistence type="predicted"/>
<dbReference type="InterPro" id="IPR051312">
    <property type="entry name" value="Diverse_Substr_Oxidored"/>
</dbReference>
<dbReference type="PROSITE" id="PS51387">
    <property type="entry name" value="FAD_PCMH"/>
    <property type="match status" value="1"/>
</dbReference>
<dbReference type="PANTHER" id="PTHR42659:SF2">
    <property type="entry name" value="XANTHINE DEHYDROGENASE SUBUNIT C-RELATED"/>
    <property type="match status" value="1"/>
</dbReference>
<keyword evidence="6" id="KW-1185">Reference proteome</keyword>
<gene>
    <name evidence="5" type="ORF">MF646_11315</name>
</gene>
<evidence type="ECO:0000256" key="1">
    <source>
        <dbReference type="ARBA" id="ARBA00022630"/>
    </source>
</evidence>
<evidence type="ECO:0000259" key="4">
    <source>
        <dbReference type="PROSITE" id="PS51387"/>
    </source>
</evidence>
<dbReference type="SUPFAM" id="SSF55447">
    <property type="entry name" value="CO dehydrogenase flavoprotein C-terminal domain-like"/>
    <property type="match status" value="1"/>
</dbReference>
<dbReference type="Proteomes" id="UP001139150">
    <property type="component" value="Unassembled WGS sequence"/>
</dbReference>
<dbReference type="SUPFAM" id="SSF56176">
    <property type="entry name" value="FAD-binding/transporter-associated domain-like"/>
    <property type="match status" value="1"/>
</dbReference>